<organism evidence="9 10">
    <name type="scientific">candidate division WOR-1 bacterium RIFOXYB2_FULL_37_13</name>
    <dbReference type="NCBI Taxonomy" id="1802579"/>
    <lineage>
        <taxon>Bacteria</taxon>
        <taxon>Bacillati</taxon>
        <taxon>Saganbacteria</taxon>
    </lineage>
</organism>
<dbReference type="GO" id="GO:0005886">
    <property type="term" value="C:plasma membrane"/>
    <property type="evidence" value="ECO:0007669"/>
    <property type="project" value="UniProtKB-SubCell"/>
</dbReference>
<feature type="transmembrane region" description="Helical" evidence="8">
    <location>
        <begin position="6"/>
        <end position="31"/>
    </location>
</feature>
<feature type="transmembrane region" description="Helical" evidence="8">
    <location>
        <begin position="155"/>
        <end position="174"/>
    </location>
</feature>
<evidence type="ECO:0000256" key="3">
    <source>
        <dbReference type="ARBA" id="ARBA00022679"/>
    </source>
</evidence>
<dbReference type="PANTHER" id="PTHR22926:SF3">
    <property type="entry name" value="UNDECAPRENYL-PHOSPHATE ALPHA-N-ACETYLGLUCOSAMINYL 1-PHOSPHATE TRANSFERASE"/>
    <property type="match status" value="1"/>
</dbReference>
<keyword evidence="2" id="KW-1003">Cell membrane</keyword>
<name>A0A1F4SQ32_UNCSA</name>
<dbReference type="GO" id="GO:0016780">
    <property type="term" value="F:phosphotransferase activity, for other substituted phosphate groups"/>
    <property type="evidence" value="ECO:0007669"/>
    <property type="project" value="InterPro"/>
</dbReference>
<keyword evidence="4 8" id="KW-0812">Transmembrane</keyword>
<feature type="transmembrane region" description="Helical" evidence="8">
    <location>
        <begin position="298"/>
        <end position="316"/>
    </location>
</feature>
<evidence type="ECO:0000256" key="6">
    <source>
        <dbReference type="ARBA" id="ARBA00023136"/>
    </source>
</evidence>
<dbReference type="CDD" id="cd06853">
    <property type="entry name" value="GT_WecA_like"/>
    <property type="match status" value="1"/>
</dbReference>
<dbReference type="PANTHER" id="PTHR22926">
    <property type="entry name" value="PHOSPHO-N-ACETYLMURAMOYL-PENTAPEPTIDE-TRANSFERASE"/>
    <property type="match status" value="1"/>
</dbReference>
<protein>
    <recommendedName>
        <fullName evidence="11">Undecaprenyl-phosphate alpha-N-acetylglucosaminyl 1-phosphate transferase</fullName>
    </recommendedName>
</protein>
<keyword evidence="6 8" id="KW-0472">Membrane</keyword>
<feature type="transmembrane region" description="Helical" evidence="8">
    <location>
        <begin position="180"/>
        <end position="199"/>
    </location>
</feature>
<feature type="transmembrane region" description="Helical" evidence="8">
    <location>
        <begin position="322"/>
        <end position="342"/>
    </location>
</feature>
<evidence type="ECO:0000256" key="8">
    <source>
        <dbReference type="SAM" id="Phobius"/>
    </source>
</evidence>
<evidence type="ECO:0000256" key="5">
    <source>
        <dbReference type="ARBA" id="ARBA00022989"/>
    </source>
</evidence>
<keyword evidence="5 8" id="KW-1133">Transmembrane helix</keyword>
<dbReference type="Proteomes" id="UP000178417">
    <property type="component" value="Unassembled WGS sequence"/>
</dbReference>
<feature type="transmembrane region" description="Helical" evidence="8">
    <location>
        <begin position="52"/>
        <end position="70"/>
    </location>
</feature>
<evidence type="ECO:0000256" key="7">
    <source>
        <dbReference type="PIRSR" id="PIRSR600715-1"/>
    </source>
</evidence>
<gene>
    <name evidence="9" type="ORF">A2310_07220</name>
</gene>
<dbReference type="AlphaFoldDB" id="A0A1F4SQ32"/>
<keyword evidence="3" id="KW-0808">Transferase</keyword>
<dbReference type="GO" id="GO:0044038">
    <property type="term" value="P:cell wall macromolecule biosynthetic process"/>
    <property type="evidence" value="ECO:0007669"/>
    <property type="project" value="TreeGrafter"/>
</dbReference>
<evidence type="ECO:0000256" key="1">
    <source>
        <dbReference type="ARBA" id="ARBA00004651"/>
    </source>
</evidence>
<proteinExistence type="predicted"/>
<keyword evidence="7" id="KW-0460">Magnesium</keyword>
<comment type="subcellular location">
    <subcellularLocation>
        <location evidence="1">Cell membrane</location>
        <topology evidence="1">Multi-pass membrane protein</topology>
    </subcellularLocation>
</comment>
<dbReference type="GO" id="GO:0009103">
    <property type="term" value="P:lipopolysaccharide biosynthetic process"/>
    <property type="evidence" value="ECO:0007669"/>
    <property type="project" value="TreeGrafter"/>
</dbReference>
<reference evidence="9 10" key="1">
    <citation type="journal article" date="2016" name="Nat. Commun.">
        <title>Thousands of microbial genomes shed light on interconnected biogeochemical processes in an aquifer system.</title>
        <authorList>
            <person name="Anantharaman K."/>
            <person name="Brown C.T."/>
            <person name="Hug L.A."/>
            <person name="Sharon I."/>
            <person name="Castelle C.J."/>
            <person name="Probst A.J."/>
            <person name="Thomas B.C."/>
            <person name="Singh A."/>
            <person name="Wilkins M.J."/>
            <person name="Karaoz U."/>
            <person name="Brodie E.L."/>
            <person name="Williams K.H."/>
            <person name="Hubbard S.S."/>
            <person name="Banfield J.F."/>
        </authorList>
    </citation>
    <scope>NUCLEOTIDE SEQUENCE [LARGE SCALE GENOMIC DNA]</scope>
</reference>
<dbReference type="EMBL" id="MEUB01000027">
    <property type="protein sequence ID" value="OGC22541.1"/>
    <property type="molecule type" value="Genomic_DNA"/>
</dbReference>
<comment type="cofactor">
    <cofactor evidence="7">
        <name>Mg(2+)</name>
        <dbReference type="ChEBI" id="CHEBI:18420"/>
    </cofactor>
</comment>
<feature type="transmembrane region" description="Helical" evidence="8">
    <location>
        <begin position="76"/>
        <end position="93"/>
    </location>
</feature>
<evidence type="ECO:0000256" key="2">
    <source>
        <dbReference type="ARBA" id="ARBA00022475"/>
    </source>
</evidence>
<sequence length="348" mass="39351">MSLSIFIRLALLFVIPFFMSLFLTPLAKTLAYKFNILDHPGNRKIHNEPMPLVGGIVIFISFIAGIWMGGWQTRQFLGIVFVGLAFIIFGSLDDAGIKIRARYKIWSHLFLAFLLIYFTGISFLFFKLNIINWVLTACFIAFMTNSMNMLDGMDGLVSGVSFFSLFFMGILAFNSGQPELFIMAIVLMGAVLGFLKYNFNPASIFLGESGSTFLGFMLAIFAIKINIYSLWNVAAFLGIERLQTISFIIPLIILGIPIFDTYFVFANRFLHKIKFSQPGKDHSHHRIHLMGFSQRDTVLSLYAIQFILGFIALAMVNSGLQQFVALLSIVFVFFVGFTFFLTRVKVYS</sequence>
<dbReference type="STRING" id="1802579.A2310_07220"/>
<feature type="transmembrane region" description="Helical" evidence="8">
    <location>
        <begin position="130"/>
        <end position="148"/>
    </location>
</feature>
<dbReference type="Pfam" id="PF00953">
    <property type="entry name" value="Glycos_transf_4"/>
    <property type="match status" value="1"/>
</dbReference>
<comment type="caution">
    <text evidence="9">The sequence shown here is derived from an EMBL/GenBank/DDBJ whole genome shotgun (WGS) entry which is preliminary data.</text>
</comment>
<evidence type="ECO:0000313" key="9">
    <source>
        <dbReference type="EMBL" id="OGC22541.1"/>
    </source>
</evidence>
<evidence type="ECO:0000256" key="4">
    <source>
        <dbReference type="ARBA" id="ARBA00022692"/>
    </source>
</evidence>
<dbReference type="GO" id="GO:0071555">
    <property type="term" value="P:cell wall organization"/>
    <property type="evidence" value="ECO:0007669"/>
    <property type="project" value="TreeGrafter"/>
</dbReference>
<feature type="transmembrane region" description="Helical" evidence="8">
    <location>
        <begin position="211"/>
        <end position="231"/>
    </location>
</feature>
<feature type="transmembrane region" description="Helical" evidence="8">
    <location>
        <begin position="243"/>
        <end position="265"/>
    </location>
</feature>
<accession>A0A1F4SQ32</accession>
<evidence type="ECO:0008006" key="11">
    <source>
        <dbReference type="Google" id="ProtNLM"/>
    </source>
</evidence>
<feature type="binding site" evidence="7">
    <location>
        <position position="148"/>
    </location>
    <ligand>
        <name>Mg(2+)</name>
        <dbReference type="ChEBI" id="CHEBI:18420"/>
    </ligand>
</feature>
<feature type="transmembrane region" description="Helical" evidence="8">
    <location>
        <begin position="105"/>
        <end position="124"/>
    </location>
</feature>
<evidence type="ECO:0000313" key="10">
    <source>
        <dbReference type="Proteomes" id="UP000178417"/>
    </source>
</evidence>
<keyword evidence="7" id="KW-0479">Metal-binding</keyword>
<dbReference type="InterPro" id="IPR000715">
    <property type="entry name" value="Glycosyl_transferase_4"/>
</dbReference>
<dbReference type="GO" id="GO:0046872">
    <property type="term" value="F:metal ion binding"/>
    <property type="evidence" value="ECO:0007669"/>
    <property type="project" value="UniProtKB-KW"/>
</dbReference>